<organism evidence="1 2">
    <name type="scientific">Mycteria americana</name>
    <name type="common">Wood stork</name>
    <dbReference type="NCBI Taxonomy" id="33587"/>
    <lineage>
        <taxon>Eukaryota</taxon>
        <taxon>Metazoa</taxon>
        <taxon>Chordata</taxon>
        <taxon>Craniata</taxon>
        <taxon>Vertebrata</taxon>
        <taxon>Euteleostomi</taxon>
        <taxon>Archelosauria</taxon>
        <taxon>Archosauria</taxon>
        <taxon>Dinosauria</taxon>
        <taxon>Saurischia</taxon>
        <taxon>Theropoda</taxon>
        <taxon>Coelurosauria</taxon>
        <taxon>Aves</taxon>
        <taxon>Neognathae</taxon>
        <taxon>Neoaves</taxon>
        <taxon>Aequornithes</taxon>
        <taxon>Ciconiiformes</taxon>
        <taxon>Ciconiidae</taxon>
        <taxon>Mycteria</taxon>
    </lineage>
</organism>
<proteinExistence type="predicted"/>
<evidence type="ECO:0000313" key="2">
    <source>
        <dbReference type="Proteomes" id="UP001333110"/>
    </source>
</evidence>
<gene>
    <name evidence="1" type="ORF">QYF61_015126</name>
</gene>
<keyword evidence="2" id="KW-1185">Reference proteome</keyword>
<dbReference type="AlphaFoldDB" id="A0AAN7NVA2"/>
<reference evidence="1 2" key="1">
    <citation type="journal article" date="2023" name="J. Hered.">
        <title>Chromosome-level genome of the wood stork (Mycteria americana) provides insight into avian chromosome evolution.</title>
        <authorList>
            <person name="Flamio R. Jr."/>
            <person name="Ramstad K.M."/>
        </authorList>
    </citation>
    <scope>NUCLEOTIDE SEQUENCE [LARGE SCALE GENOMIC DNA]</scope>
    <source>
        <strain evidence="1">JAX WOST 10</strain>
    </source>
</reference>
<comment type="caution">
    <text evidence="1">The sequence shown here is derived from an EMBL/GenBank/DDBJ whole genome shotgun (WGS) entry which is preliminary data.</text>
</comment>
<protein>
    <submittedName>
        <fullName evidence="1">Uncharacterized protein</fullName>
    </submittedName>
</protein>
<name>A0AAN7NVA2_MYCAM</name>
<dbReference type="Proteomes" id="UP001333110">
    <property type="component" value="Unassembled WGS sequence"/>
</dbReference>
<evidence type="ECO:0000313" key="1">
    <source>
        <dbReference type="EMBL" id="KAK4831069.1"/>
    </source>
</evidence>
<dbReference type="EMBL" id="JAUNZN010000001">
    <property type="protein sequence ID" value="KAK4831069.1"/>
    <property type="molecule type" value="Genomic_DNA"/>
</dbReference>
<sequence>MYGIPSDRYPTGVMRGMTPYHLQLQPFWAPQFKKDVKVLECFQRTATKLVTGLEGMSYEERLRTLGLAGLETRRLRGDLMALYRFLRRGSEEGGAELFSPVPSDRTRGNGSKLCQGRFRLDIRKDIFTTSVVKHWNRLPREVVDAPSLSVFKRHLDNALNNML</sequence>
<accession>A0AAN7NVA2</accession>